<keyword evidence="2" id="KW-1185">Reference proteome</keyword>
<dbReference type="Proteomes" id="UP000677244">
    <property type="component" value="Unassembled WGS sequence"/>
</dbReference>
<gene>
    <name evidence="1" type="ORF">J7I42_09445</name>
</gene>
<accession>A0ABS3YRL2</accession>
<reference evidence="1 2" key="1">
    <citation type="submission" date="2021-03" db="EMBL/GenBank/DDBJ databases">
        <title>Assistant Professor.</title>
        <authorList>
            <person name="Huq M.A."/>
        </authorList>
    </citation>
    <scope>NUCLEOTIDE SEQUENCE [LARGE SCALE GENOMIC DNA]</scope>
    <source>
        <strain evidence="1 2">MAH-29</strain>
    </source>
</reference>
<name>A0ABS3YRL2_9BACT</name>
<dbReference type="EMBL" id="JAGHKO010000001">
    <property type="protein sequence ID" value="MBO9200484.1"/>
    <property type="molecule type" value="Genomic_DNA"/>
</dbReference>
<organism evidence="1 2">
    <name type="scientific">Niastella soli</name>
    <dbReference type="NCBI Taxonomy" id="2821487"/>
    <lineage>
        <taxon>Bacteria</taxon>
        <taxon>Pseudomonadati</taxon>
        <taxon>Bacteroidota</taxon>
        <taxon>Chitinophagia</taxon>
        <taxon>Chitinophagales</taxon>
        <taxon>Chitinophagaceae</taxon>
        <taxon>Niastella</taxon>
    </lineage>
</organism>
<evidence type="ECO:0008006" key="3">
    <source>
        <dbReference type="Google" id="ProtNLM"/>
    </source>
</evidence>
<sequence length="186" mass="20455">MKIADQIVDSSFTAIIKAPIEKINIPEWCFNLSEAEYQSCSPAHVSAASTIGPDGRRMSINVEIIGGSPMVQHYQEALSEPHHLILTSWSDVFSATGRLVLHVHWELSVRAIDGATCEFTNRVISHATEDMMTALDRQGISFEAFRAQRQPHSINHNRSETPLFAASLERAALGASLSKVKTAKLS</sequence>
<proteinExistence type="predicted"/>
<dbReference type="RefSeq" id="WP_209138525.1">
    <property type="nucleotide sequence ID" value="NZ_JAGHKO010000001.1"/>
</dbReference>
<comment type="caution">
    <text evidence="1">The sequence shown here is derived from an EMBL/GenBank/DDBJ whole genome shotgun (WGS) entry which is preliminary data.</text>
</comment>
<evidence type="ECO:0000313" key="2">
    <source>
        <dbReference type="Proteomes" id="UP000677244"/>
    </source>
</evidence>
<evidence type="ECO:0000313" key="1">
    <source>
        <dbReference type="EMBL" id="MBO9200484.1"/>
    </source>
</evidence>
<protein>
    <recommendedName>
        <fullName evidence="3">Polyketide cyclase</fullName>
    </recommendedName>
</protein>